<evidence type="ECO:0000256" key="10">
    <source>
        <dbReference type="SAM" id="Phobius"/>
    </source>
</evidence>
<dbReference type="GO" id="GO:0005524">
    <property type="term" value="F:ATP binding"/>
    <property type="evidence" value="ECO:0007669"/>
    <property type="project" value="UniProtKB-KW"/>
</dbReference>
<feature type="transmembrane region" description="Helical" evidence="10">
    <location>
        <begin position="148"/>
        <end position="165"/>
    </location>
</feature>
<sequence>MMNKSSDSQIRTSSDADLAFAVVVLASFFATFSSMKAATPLEIILMIVLGTTYLTIGIYGFAFCAKSQNLLLSIGYFIVQILLGAWIVYLGRGAGFNAMVLLPLAGHAVILLPQRISYFAQFSILLAYVGAVYAFADNLQAVWEGLPIFFAGLVFIVVFTQMALNEEASRREVERLVGELTQANQQLRDYAAQIEDLAIIKERNRLAREIHDGLGHYLTSIHMQIKAANALMINDPQKSAEHLQKAISLTQEALSDVRQSVGTLRSQPYQDIPLEKIIPQLLESAKSFGIEPELQVIGVGRELNATTYWTLYRAVQEGISNACKHSKARNLSVCLDYSSPEWVVLTLQDDGVGVDELKEGFGLMGLRERVQIVGGYFQLLENPSKGFGFRIKVPA</sequence>
<dbReference type="CDD" id="cd16917">
    <property type="entry name" value="HATPase_UhpB-NarQ-NarX-like"/>
    <property type="match status" value="1"/>
</dbReference>
<evidence type="ECO:0000313" key="13">
    <source>
        <dbReference type="EMBL" id="KPL73030.1"/>
    </source>
</evidence>
<dbReference type="EMBL" id="LGHJ01000022">
    <property type="protein sequence ID" value="KPL73030.1"/>
    <property type="molecule type" value="Genomic_DNA"/>
</dbReference>
<keyword evidence="4" id="KW-0808">Transferase</keyword>
<dbReference type="InterPro" id="IPR003594">
    <property type="entry name" value="HATPase_dom"/>
</dbReference>
<evidence type="ECO:0000256" key="2">
    <source>
        <dbReference type="ARBA" id="ARBA00012438"/>
    </source>
</evidence>
<evidence type="ECO:0000256" key="4">
    <source>
        <dbReference type="ARBA" id="ARBA00022679"/>
    </source>
</evidence>
<dbReference type="InterPro" id="IPR011712">
    <property type="entry name" value="Sig_transdc_His_kin_sub3_dim/P"/>
</dbReference>
<evidence type="ECO:0000259" key="11">
    <source>
        <dbReference type="Pfam" id="PF02518"/>
    </source>
</evidence>
<feature type="transmembrane region" description="Helical" evidence="10">
    <location>
        <begin position="43"/>
        <end position="63"/>
    </location>
</feature>
<feature type="transmembrane region" description="Helical" evidence="10">
    <location>
        <begin position="119"/>
        <end position="136"/>
    </location>
</feature>
<evidence type="ECO:0000313" key="14">
    <source>
        <dbReference type="Proteomes" id="UP000050514"/>
    </source>
</evidence>
<name>A0A0P6XCS2_9CHLR</name>
<gene>
    <name evidence="13" type="ORF">AC812_15315</name>
</gene>
<dbReference type="PANTHER" id="PTHR24421:SF10">
    <property type="entry name" value="NITRATE_NITRITE SENSOR PROTEIN NARQ"/>
    <property type="match status" value="1"/>
</dbReference>
<dbReference type="PANTHER" id="PTHR24421">
    <property type="entry name" value="NITRATE/NITRITE SENSOR PROTEIN NARX-RELATED"/>
    <property type="match status" value="1"/>
</dbReference>
<keyword evidence="10" id="KW-1133">Transmembrane helix</keyword>
<proteinExistence type="predicted"/>
<evidence type="ECO:0000256" key="6">
    <source>
        <dbReference type="ARBA" id="ARBA00022777"/>
    </source>
</evidence>
<evidence type="ECO:0000259" key="12">
    <source>
        <dbReference type="Pfam" id="PF07730"/>
    </source>
</evidence>
<comment type="caution">
    <text evidence="13">The sequence shown here is derived from an EMBL/GenBank/DDBJ whole genome shotgun (WGS) entry which is preliminary data.</text>
</comment>
<dbReference type="Gene3D" id="1.20.5.1930">
    <property type="match status" value="1"/>
</dbReference>
<dbReference type="GO" id="GO:0016020">
    <property type="term" value="C:membrane"/>
    <property type="evidence" value="ECO:0007669"/>
    <property type="project" value="InterPro"/>
</dbReference>
<evidence type="ECO:0000256" key="7">
    <source>
        <dbReference type="ARBA" id="ARBA00022840"/>
    </source>
</evidence>
<dbReference type="Pfam" id="PF02518">
    <property type="entry name" value="HATPase_c"/>
    <property type="match status" value="1"/>
</dbReference>
<dbReference type="STRING" id="360411.AC812_15315"/>
<comment type="catalytic activity">
    <reaction evidence="1">
        <text>ATP + protein L-histidine = ADP + protein N-phospho-L-histidine.</text>
        <dbReference type="EC" id="2.7.13.3"/>
    </reaction>
</comment>
<keyword evidence="10" id="KW-0812">Transmembrane</keyword>
<dbReference type="Pfam" id="PF07730">
    <property type="entry name" value="HisKA_3"/>
    <property type="match status" value="1"/>
</dbReference>
<keyword evidence="8" id="KW-0902">Two-component regulatory system</keyword>
<accession>A0A0P6XCS2</accession>
<keyword evidence="7" id="KW-0067">ATP-binding</keyword>
<evidence type="ECO:0000256" key="1">
    <source>
        <dbReference type="ARBA" id="ARBA00000085"/>
    </source>
</evidence>
<dbReference type="Gene3D" id="3.30.565.10">
    <property type="entry name" value="Histidine kinase-like ATPase, C-terminal domain"/>
    <property type="match status" value="1"/>
</dbReference>
<protein>
    <recommendedName>
        <fullName evidence="2">histidine kinase</fullName>
        <ecNumber evidence="2">2.7.13.3</ecNumber>
    </recommendedName>
</protein>
<dbReference type="InterPro" id="IPR050482">
    <property type="entry name" value="Sensor_HK_TwoCompSys"/>
</dbReference>
<dbReference type="Proteomes" id="UP000050514">
    <property type="component" value="Unassembled WGS sequence"/>
</dbReference>
<dbReference type="GO" id="GO:0046983">
    <property type="term" value="F:protein dimerization activity"/>
    <property type="evidence" value="ECO:0007669"/>
    <property type="project" value="InterPro"/>
</dbReference>
<feature type="transmembrane region" description="Helical" evidence="10">
    <location>
        <begin position="70"/>
        <end position="89"/>
    </location>
</feature>
<evidence type="ECO:0000256" key="9">
    <source>
        <dbReference type="SAM" id="Coils"/>
    </source>
</evidence>
<keyword evidence="3" id="KW-0597">Phosphoprotein</keyword>
<keyword evidence="10" id="KW-0472">Membrane</keyword>
<dbReference type="InterPro" id="IPR036890">
    <property type="entry name" value="HATPase_C_sf"/>
</dbReference>
<dbReference type="EC" id="2.7.13.3" evidence="2"/>
<evidence type="ECO:0000256" key="3">
    <source>
        <dbReference type="ARBA" id="ARBA00022553"/>
    </source>
</evidence>
<dbReference type="OrthoDB" id="199946at2"/>
<dbReference type="SUPFAM" id="SSF55874">
    <property type="entry name" value="ATPase domain of HSP90 chaperone/DNA topoisomerase II/histidine kinase"/>
    <property type="match status" value="1"/>
</dbReference>
<feature type="domain" description="Signal transduction histidine kinase subgroup 3 dimerisation and phosphoacceptor" evidence="12">
    <location>
        <begin position="202"/>
        <end position="267"/>
    </location>
</feature>
<feature type="coiled-coil region" evidence="9">
    <location>
        <begin position="166"/>
        <end position="200"/>
    </location>
</feature>
<keyword evidence="6" id="KW-0418">Kinase</keyword>
<dbReference type="GO" id="GO:0000155">
    <property type="term" value="F:phosphorelay sensor kinase activity"/>
    <property type="evidence" value="ECO:0007669"/>
    <property type="project" value="InterPro"/>
</dbReference>
<feature type="domain" description="Histidine kinase/HSP90-like ATPase" evidence="11">
    <location>
        <begin position="311"/>
        <end position="394"/>
    </location>
</feature>
<reference evidence="13 14" key="1">
    <citation type="submission" date="2015-07" db="EMBL/GenBank/DDBJ databases">
        <title>Draft genome of Bellilinea caldifistulae DSM 17877.</title>
        <authorList>
            <person name="Hemp J."/>
            <person name="Ward L.M."/>
            <person name="Pace L.A."/>
            <person name="Fischer W.W."/>
        </authorList>
    </citation>
    <scope>NUCLEOTIDE SEQUENCE [LARGE SCALE GENOMIC DNA]</scope>
    <source>
        <strain evidence="13 14">GOMI-1</strain>
    </source>
</reference>
<keyword evidence="5" id="KW-0547">Nucleotide-binding</keyword>
<dbReference type="AlphaFoldDB" id="A0A0P6XCS2"/>
<keyword evidence="14" id="KW-1185">Reference proteome</keyword>
<organism evidence="13 14">
    <name type="scientific">Bellilinea caldifistulae</name>
    <dbReference type="NCBI Taxonomy" id="360411"/>
    <lineage>
        <taxon>Bacteria</taxon>
        <taxon>Bacillati</taxon>
        <taxon>Chloroflexota</taxon>
        <taxon>Anaerolineae</taxon>
        <taxon>Anaerolineales</taxon>
        <taxon>Anaerolineaceae</taxon>
        <taxon>Bellilinea</taxon>
    </lineage>
</organism>
<keyword evidence="9" id="KW-0175">Coiled coil</keyword>
<evidence type="ECO:0000256" key="5">
    <source>
        <dbReference type="ARBA" id="ARBA00022741"/>
    </source>
</evidence>
<evidence type="ECO:0000256" key="8">
    <source>
        <dbReference type="ARBA" id="ARBA00023012"/>
    </source>
</evidence>
<dbReference type="RefSeq" id="WP_061917097.1">
    <property type="nucleotide sequence ID" value="NZ_DF967971.1"/>
</dbReference>